<dbReference type="PATRIC" id="fig|1274524.3.peg.3991"/>
<dbReference type="STRING" id="1274524.BSONL12_18424"/>
<evidence type="ECO:0000313" key="3">
    <source>
        <dbReference type="Proteomes" id="UP000011907"/>
    </source>
</evidence>
<keyword evidence="1" id="KW-1133">Transmembrane helix</keyword>
<evidence type="ECO:0000256" key="1">
    <source>
        <dbReference type="SAM" id="Phobius"/>
    </source>
</evidence>
<name>M5PDE7_9BACI</name>
<proteinExistence type="predicted"/>
<comment type="caution">
    <text evidence="2">The sequence shown here is derived from an EMBL/GenBank/DDBJ whole genome shotgun (WGS) entry which is preliminary data.</text>
</comment>
<dbReference type="EMBL" id="AOFM01000009">
    <property type="protein sequence ID" value="EME73717.1"/>
    <property type="molecule type" value="Genomic_DNA"/>
</dbReference>
<gene>
    <name evidence="2" type="ORF">BSONL12_18424</name>
</gene>
<feature type="transmembrane region" description="Helical" evidence="1">
    <location>
        <begin position="45"/>
        <end position="64"/>
    </location>
</feature>
<organism evidence="2 3">
    <name type="scientific">Bacillus sonorensis L12</name>
    <dbReference type="NCBI Taxonomy" id="1274524"/>
    <lineage>
        <taxon>Bacteria</taxon>
        <taxon>Bacillati</taxon>
        <taxon>Bacillota</taxon>
        <taxon>Bacilli</taxon>
        <taxon>Bacillales</taxon>
        <taxon>Bacillaceae</taxon>
        <taxon>Bacillus</taxon>
    </lineage>
</organism>
<reference evidence="2 3" key="1">
    <citation type="journal article" date="2013" name="Genome Announc.">
        <title>Draft Whole-Genome Sequence of Bacillus sonorensis Strain L12, a Source of Nonribosomal Lipopeptides.</title>
        <authorList>
            <person name="Adimpong D.B."/>
            <person name="Sorensen K.I."/>
            <person name="Nielsen D.S."/>
            <person name="Thorsen L."/>
            <person name="Rasmussen T.B."/>
            <person name="Derkx P.M."/>
            <person name="Jespersen L."/>
        </authorList>
    </citation>
    <scope>NUCLEOTIDE SEQUENCE [LARGE SCALE GENOMIC DNA]</scope>
    <source>
        <strain evidence="2 3">L12</strain>
    </source>
</reference>
<dbReference type="Proteomes" id="UP000011907">
    <property type="component" value="Unassembled WGS sequence"/>
</dbReference>
<evidence type="ECO:0000313" key="2">
    <source>
        <dbReference type="EMBL" id="EME73717.1"/>
    </source>
</evidence>
<dbReference type="AlphaFoldDB" id="M5PDE7"/>
<keyword evidence="1" id="KW-0472">Membrane</keyword>
<accession>M5PDE7</accession>
<keyword evidence="1" id="KW-0812">Transmembrane</keyword>
<protein>
    <submittedName>
        <fullName evidence="2">Uncharacterized protein</fullName>
    </submittedName>
</protein>
<sequence length="65" mass="7666">MFKHCSKINPLKKYTEFIRFFYCPDSRSFSNYHIYSFLLLLHQKICEIVLILAVSALTALLLPLL</sequence>